<dbReference type="EMBL" id="VTXP01000008">
    <property type="protein sequence ID" value="NOJ24291.1"/>
    <property type="molecule type" value="Genomic_DNA"/>
</dbReference>
<dbReference type="InterPro" id="IPR025943">
    <property type="entry name" value="Sigma_54_int_dom_ATP-bd_2"/>
</dbReference>
<proteinExistence type="predicted"/>
<organism evidence="4 5">
    <name type="scientific">Vibrio coralliilyticus</name>
    <dbReference type="NCBI Taxonomy" id="190893"/>
    <lineage>
        <taxon>Bacteria</taxon>
        <taxon>Pseudomonadati</taxon>
        <taxon>Pseudomonadota</taxon>
        <taxon>Gammaproteobacteria</taxon>
        <taxon>Vibrionales</taxon>
        <taxon>Vibrionaceae</taxon>
        <taxon>Vibrio</taxon>
    </lineage>
</organism>
<dbReference type="Gene3D" id="1.10.10.60">
    <property type="entry name" value="Homeodomain-like"/>
    <property type="match status" value="1"/>
</dbReference>
<dbReference type="InterPro" id="IPR027417">
    <property type="entry name" value="P-loop_NTPase"/>
</dbReference>
<reference evidence="4 5" key="1">
    <citation type="submission" date="2019-09" db="EMBL/GenBank/DDBJ databases">
        <title>Draft genome sequencing and comparative genomics of hatchery-associated Vibrios.</title>
        <authorList>
            <person name="Kehlet-Delgado H."/>
            <person name="Mueller R.S."/>
        </authorList>
    </citation>
    <scope>NUCLEOTIDE SEQUENCE [LARGE SCALE GENOMIC DNA]</scope>
    <source>
        <strain evidence="4 5">09-121-3</strain>
    </source>
</reference>
<dbReference type="GO" id="GO:0005524">
    <property type="term" value="F:ATP binding"/>
    <property type="evidence" value="ECO:0007669"/>
    <property type="project" value="UniProtKB-KW"/>
</dbReference>
<dbReference type="SMART" id="SM00382">
    <property type="entry name" value="AAA"/>
    <property type="match status" value="1"/>
</dbReference>
<gene>
    <name evidence="4" type="ORF">F0238_16275</name>
</gene>
<evidence type="ECO:0000256" key="2">
    <source>
        <dbReference type="ARBA" id="ARBA00022840"/>
    </source>
</evidence>
<dbReference type="AlphaFoldDB" id="A0AAP6ZPL7"/>
<dbReference type="FunFam" id="3.40.50.300:FF:000006">
    <property type="entry name" value="DNA-binding transcriptional regulator NtrC"/>
    <property type="match status" value="1"/>
</dbReference>
<evidence type="ECO:0000256" key="1">
    <source>
        <dbReference type="ARBA" id="ARBA00022741"/>
    </source>
</evidence>
<dbReference type="PROSITE" id="PS00676">
    <property type="entry name" value="SIGMA54_INTERACT_2"/>
    <property type="match status" value="1"/>
</dbReference>
<dbReference type="CDD" id="cd00009">
    <property type="entry name" value="AAA"/>
    <property type="match status" value="1"/>
</dbReference>
<dbReference type="Proteomes" id="UP000576645">
    <property type="component" value="Unassembled WGS sequence"/>
</dbReference>
<dbReference type="InterPro" id="IPR058031">
    <property type="entry name" value="AAA_lid_NorR"/>
</dbReference>
<dbReference type="InterPro" id="IPR009057">
    <property type="entry name" value="Homeodomain-like_sf"/>
</dbReference>
<accession>A0AAP6ZPL7</accession>
<dbReference type="PANTHER" id="PTHR32071">
    <property type="entry name" value="TRANSCRIPTIONAL REGULATORY PROTEIN"/>
    <property type="match status" value="1"/>
</dbReference>
<dbReference type="InterPro" id="IPR003593">
    <property type="entry name" value="AAA+_ATPase"/>
</dbReference>
<dbReference type="Gene3D" id="1.10.8.60">
    <property type="match status" value="1"/>
</dbReference>
<dbReference type="SUPFAM" id="SSF52540">
    <property type="entry name" value="P-loop containing nucleoside triphosphate hydrolases"/>
    <property type="match status" value="1"/>
</dbReference>
<sequence>MLGEDRPMIGIPINSNHDSAEPNLDKLSIGPNFESERAVNYLSKLPIDIVLEGETGTGKDTLAMLIHRKSGRSGRFVAIHCAALPETIAESELFGVNAGAFTGARVSRSGLIESSHNGTLYLDEIDSMPLSLQVKLLRVLEQRAVVRLGSTVEKTLNLRVITSTKTPLSQLVGQGTFRQDLFYRLSTVELHVTPLREHRSCILPMFSKFMTQFSQKISSDVPEISGALRCQLLHYSWPGNVRELRFCAERIVIGLPIFTQGRKQGLRTLKQQMIEHEKNIIQESVNFNQGEIDIVARDLGLPKRTLYYKISKLNISPKQCSQK</sequence>
<keyword evidence="2" id="KW-0067">ATP-binding</keyword>
<evidence type="ECO:0000313" key="4">
    <source>
        <dbReference type="EMBL" id="NOJ24291.1"/>
    </source>
</evidence>
<evidence type="ECO:0000259" key="3">
    <source>
        <dbReference type="PROSITE" id="PS50045"/>
    </source>
</evidence>
<protein>
    <submittedName>
        <fullName evidence="4">Sigma-54-dependent Fis family transcriptional regulator</fullName>
    </submittedName>
</protein>
<dbReference type="Gene3D" id="3.40.50.300">
    <property type="entry name" value="P-loop containing nucleotide triphosphate hydrolases"/>
    <property type="match status" value="1"/>
</dbReference>
<keyword evidence="1" id="KW-0547">Nucleotide-binding</keyword>
<evidence type="ECO:0000313" key="5">
    <source>
        <dbReference type="Proteomes" id="UP000576645"/>
    </source>
</evidence>
<dbReference type="InterPro" id="IPR002078">
    <property type="entry name" value="Sigma_54_int"/>
</dbReference>
<comment type="caution">
    <text evidence="4">The sequence shown here is derived from an EMBL/GenBank/DDBJ whole genome shotgun (WGS) entry which is preliminary data.</text>
</comment>
<dbReference type="Pfam" id="PF00158">
    <property type="entry name" value="Sigma54_activat"/>
    <property type="match status" value="1"/>
</dbReference>
<dbReference type="SUPFAM" id="SSF46689">
    <property type="entry name" value="Homeodomain-like"/>
    <property type="match status" value="1"/>
</dbReference>
<dbReference type="GO" id="GO:0006355">
    <property type="term" value="P:regulation of DNA-templated transcription"/>
    <property type="evidence" value="ECO:0007669"/>
    <property type="project" value="InterPro"/>
</dbReference>
<name>A0AAP6ZPL7_9VIBR</name>
<dbReference type="Pfam" id="PF25601">
    <property type="entry name" value="AAA_lid_14"/>
    <property type="match status" value="1"/>
</dbReference>
<feature type="domain" description="Sigma-54 factor interaction" evidence="3">
    <location>
        <begin position="37"/>
        <end position="253"/>
    </location>
</feature>
<dbReference type="PROSITE" id="PS50045">
    <property type="entry name" value="SIGMA54_INTERACT_4"/>
    <property type="match status" value="1"/>
</dbReference>
<dbReference type="PANTHER" id="PTHR32071:SF57">
    <property type="entry name" value="C4-DICARBOXYLATE TRANSPORT TRANSCRIPTIONAL REGULATORY PROTEIN DCTD"/>
    <property type="match status" value="1"/>
</dbReference>
<dbReference type="PROSITE" id="PS00675">
    <property type="entry name" value="SIGMA54_INTERACT_1"/>
    <property type="match status" value="1"/>
</dbReference>
<dbReference type="InterPro" id="IPR025662">
    <property type="entry name" value="Sigma_54_int_dom_ATP-bd_1"/>
</dbReference>